<dbReference type="GeneID" id="116194997"/>
<reference evidence="4" key="1">
    <citation type="journal article" date="2017" name="Plant J.">
        <title>The pomegranate (Punica granatum L.) genome and the genomics of punicalagin biosynthesis.</title>
        <authorList>
            <person name="Qin G."/>
            <person name="Xu C."/>
            <person name="Ming R."/>
            <person name="Tang H."/>
            <person name="Guyot R."/>
            <person name="Kramer E.M."/>
            <person name="Hu Y."/>
            <person name="Yi X."/>
            <person name="Qi Y."/>
            <person name="Xu X."/>
            <person name="Gao Z."/>
            <person name="Pan H."/>
            <person name="Jian J."/>
            <person name="Tian Y."/>
            <person name="Yue Z."/>
            <person name="Xu Y."/>
        </authorList>
    </citation>
    <scope>NUCLEOTIDE SEQUENCE [LARGE SCALE GENOMIC DNA]</scope>
    <source>
        <strain evidence="4">cv. Dabenzi</strain>
    </source>
</reference>
<dbReference type="PANTHER" id="PTHR46142:SF8">
    <property type="entry name" value="EXPRESSED PROTEIN"/>
    <property type="match status" value="1"/>
</dbReference>
<dbReference type="Proteomes" id="UP000515151">
    <property type="component" value="Chromosome 2"/>
</dbReference>
<dbReference type="PANTHER" id="PTHR46142">
    <property type="match status" value="1"/>
</dbReference>
<dbReference type="Pfam" id="PF00903">
    <property type="entry name" value="Glyoxalase"/>
    <property type="match status" value="1"/>
</dbReference>
<dbReference type="InterPro" id="IPR004360">
    <property type="entry name" value="Glyas_Fos-R_dOase_dom"/>
</dbReference>
<accession>A0A218W696</accession>
<dbReference type="InterPro" id="IPR029068">
    <property type="entry name" value="Glyas_Bleomycin-R_OHBP_Dase"/>
</dbReference>
<evidence type="ECO:0000313" key="4">
    <source>
        <dbReference type="Proteomes" id="UP000197138"/>
    </source>
</evidence>
<protein>
    <submittedName>
        <fullName evidence="6">Uncharacterized protein LOC116194997 isoform X1</fullName>
    </submittedName>
</protein>
<reference evidence="6" key="4">
    <citation type="submission" date="2025-04" db="UniProtKB">
        <authorList>
            <consortium name="RefSeq"/>
        </authorList>
    </citation>
    <scope>IDENTIFICATION</scope>
    <source>
        <tissue evidence="6">Leaf</tissue>
    </source>
</reference>
<dbReference type="Gene3D" id="3.10.180.10">
    <property type="entry name" value="2,3-Dihydroxybiphenyl 1,2-Dioxygenase, domain 1"/>
    <property type="match status" value="1"/>
</dbReference>
<dbReference type="PROSITE" id="PS51819">
    <property type="entry name" value="VOC"/>
    <property type="match status" value="1"/>
</dbReference>
<keyword evidence="5" id="KW-1185">Reference proteome</keyword>
<gene>
    <name evidence="6" type="primary">LOC116194997</name>
    <name evidence="3" type="ORF">CDL15_Pgr010748</name>
</gene>
<feature type="region of interest" description="Disordered" evidence="1">
    <location>
        <begin position="172"/>
        <end position="194"/>
    </location>
</feature>
<evidence type="ECO:0000256" key="1">
    <source>
        <dbReference type="SAM" id="MobiDB-lite"/>
    </source>
</evidence>
<evidence type="ECO:0000313" key="5">
    <source>
        <dbReference type="Proteomes" id="UP000515151"/>
    </source>
</evidence>
<evidence type="ECO:0000313" key="3">
    <source>
        <dbReference type="EMBL" id="OWM67810.1"/>
    </source>
</evidence>
<feature type="domain" description="VOC" evidence="2">
    <location>
        <begin position="33"/>
        <end position="159"/>
    </location>
</feature>
<dbReference type="EMBL" id="MTKT01005370">
    <property type="protein sequence ID" value="OWM67810.1"/>
    <property type="molecule type" value="Genomic_DNA"/>
</dbReference>
<dbReference type="AlphaFoldDB" id="A0A218W696"/>
<dbReference type="InterPro" id="IPR037523">
    <property type="entry name" value="VOC_core"/>
</dbReference>
<organism evidence="3 4">
    <name type="scientific">Punica granatum</name>
    <name type="common">Pomegranate</name>
    <dbReference type="NCBI Taxonomy" id="22663"/>
    <lineage>
        <taxon>Eukaryota</taxon>
        <taxon>Viridiplantae</taxon>
        <taxon>Streptophyta</taxon>
        <taxon>Embryophyta</taxon>
        <taxon>Tracheophyta</taxon>
        <taxon>Spermatophyta</taxon>
        <taxon>Magnoliopsida</taxon>
        <taxon>eudicotyledons</taxon>
        <taxon>Gunneridae</taxon>
        <taxon>Pentapetalae</taxon>
        <taxon>rosids</taxon>
        <taxon>malvids</taxon>
        <taxon>Myrtales</taxon>
        <taxon>Lythraceae</taxon>
        <taxon>Punica</taxon>
    </lineage>
</organism>
<evidence type="ECO:0000259" key="2">
    <source>
        <dbReference type="PROSITE" id="PS51819"/>
    </source>
</evidence>
<evidence type="ECO:0000313" key="6">
    <source>
        <dbReference type="RefSeq" id="XP_031379800.1"/>
    </source>
</evidence>
<feature type="region of interest" description="Disordered" evidence="1">
    <location>
        <begin position="1"/>
        <end position="30"/>
    </location>
</feature>
<reference evidence="5" key="3">
    <citation type="journal article" date="2020" name="Plant Biotechnol. J.">
        <title>The pomegranate (Punica granatum L.) draft genome dissects genetic divergence between soft- and hard-seeded cultivars.</title>
        <authorList>
            <person name="Luo X."/>
            <person name="Li H."/>
            <person name="Wu Z."/>
            <person name="Yao W."/>
            <person name="Zhao P."/>
            <person name="Cao D."/>
            <person name="Yu H."/>
            <person name="Li K."/>
            <person name="Poudel K."/>
            <person name="Zhao D."/>
            <person name="Zhang F."/>
            <person name="Xia X."/>
            <person name="Chen L."/>
            <person name="Wang Q."/>
            <person name="Jing D."/>
            <person name="Cao S."/>
        </authorList>
    </citation>
    <scope>NUCLEOTIDE SEQUENCE [LARGE SCALE GENOMIC DNA]</scope>
</reference>
<sequence length="194" mass="22387">MNTRNTNEGGGVEYQQQQQQQKKRKEEETPLMALNHVSRLCRSVDKSRDFYKGMLGFVEMERPDSLDFNGAWLFNYGVGVHLVQARDEDRLPPLDEASQLDPMDNHISFQCEDMEAIERKLMDRNIKYMKTTLGDDSQSKIDQLFFTDPDGFMIEICNCENLRLIPQGSLGKIKLPSNQHNPPVELGKKDDARF</sequence>
<dbReference type="OrthoDB" id="16820at2759"/>
<name>A0A218W696_PUNGR</name>
<dbReference type="SUPFAM" id="SSF54593">
    <property type="entry name" value="Glyoxalase/Bleomycin resistance protein/Dihydroxybiphenyl dioxygenase"/>
    <property type="match status" value="1"/>
</dbReference>
<reference evidence="3" key="2">
    <citation type="submission" date="2017-06" db="EMBL/GenBank/DDBJ databases">
        <title>The pomegranate genome and the genomics of punicalagin biosynthesis.</title>
        <authorList>
            <person name="Xu C."/>
        </authorList>
    </citation>
    <scope>NUCLEOTIDE SEQUENCE [LARGE SCALE GENOMIC DNA]</scope>
    <source>
        <tissue evidence="3">Fresh leaf</tissue>
    </source>
</reference>
<proteinExistence type="predicted"/>
<dbReference type="Proteomes" id="UP000197138">
    <property type="component" value="Unassembled WGS sequence"/>
</dbReference>
<dbReference type="CDD" id="cd07245">
    <property type="entry name" value="VOC_like"/>
    <property type="match status" value="1"/>
</dbReference>
<dbReference type="RefSeq" id="XP_031379800.1">
    <property type="nucleotide sequence ID" value="XM_031523940.1"/>
</dbReference>